<dbReference type="SMART" id="SM00845">
    <property type="entry name" value="GatB_Yqey"/>
    <property type="match status" value="1"/>
</dbReference>
<dbReference type="GO" id="GO:0070681">
    <property type="term" value="P:glutaminyl-tRNAGln biosynthesis via transamidation"/>
    <property type="evidence" value="ECO:0007669"/>
    <property type="project" value="TreeGrafter"/>
</dbReference>
<dbReference type="Pfam" id="PF02934">
    <property type="entry name" value="GatB_N"/>
    <property type="match status" value="1"/>
</dbReference>
<organism evidence="12 13">
    <name type="scientific">Candidatus Curtissbacteria bacterium GW2011_GWA1_41_11</name>
    <dbReference type="NCBI Taxonomy" id="1618409"/>
    <lineage>
        <taxon>Bacteria</taxon>
        <taxon>Candidatus Curtissiibacteriota</taxon>
    </lineage>
</organism>
<dbReference type="InterPro" id="IPR003789">
    <property type="entry name" value="Asn/Gln_tRNA_amidoTrase-B-like"/>
</dbReference>
<comment type="similarity">
    <text evidence="1 10">Belongs to the GatB/GatE family. GatB subfamily.</text>
</comment>
<evidence type="ECO:0000256" key="4">
    <source>
        <dbReference type="ARBA" id="ARBA00022741"/>
    </source>
</evidence>
<dbReference type="Gene3D" id="1.10.150.380">
    <property type="entry name" value="GatB domain, N-terminal subdomain"/>
    <property type="match status" value="1"/>
</dbReference>
<keyword evidence="12" id="KW-0808">Transferase</keyword>
<dbReference type="GO" id="GO:0016740">
    <property type="term" value="F:transferase activity"/>
    <property type="evidence" value="ECO:0007669"/>
    <property type="project" value="UniProtKB-KW"/>
</dbReference>
<dbReference type="PANTHER" id="PTHR11659">
    <property type="entry name" value="GLUTAMYL-TRNA GLN AMIDOTRANSFERASE SUBUNIT B MITOCHONDRIAL AND PROKARYOTIC PET112-RELATED"/>
    <property type="match status" value="1"/>
</dbReference>
<dbReference type="NCBIfam" id="NF004014">
    <property type="entry name" value="PRK05477.1-4"/>
    <property type="match status" value="1"/>
</dbReference>
<dbReference type="NCBIfam" id="TIGR00133">
    <property type="entry name" value="gatB"/>
    <property type="match status" value="1"/>
</dbReference>
<dbReference type="SUPFAM" id="SSF89095">
    <property type="entry name" value="GatB/YqeY motif"/>
    <property type="match status" value="1"/>
</dbReference>
<evidence type="ECO:0000256" key="7">
    <source>
        <dbReference type="ARBA" id="ARBA00024799"/>
    </source>
</evidence>
<evidence type="ECO:0000313" key="12">
    <source>
        <dbReference type="EMBL" id="KKR88030.1"/>
    </source>
</evidence>
<evidence type="ECO:0000256" key="9">
    <source>
        <dbReference type="ARBA" id="ARBA00047913"/>
    </source>
</evidence>
<dbReference type="GO" id="GO:0050567">
    <property type="term" value="F:glutaminyl-tRNA synthase (glutamine-hydrolyzing) activity"/>
    <property type="evidence" value="ECO:0007669"/>
    <property type="project" value="UniProtKB-UniRule"/>
</dbReference>
<dbReference type="InterPro" id="IPR004413">
    <property type="entry name" value="GatB"/>
</dbReference>
<evidence type="ECO:0000256" key="2">
    <source>
        <dbReference type="ARBA" id="ARBA00011123"/>
    </source>
</evidence>
<evidence type="ECO:0000256" key="5">
    <source>
        <dbReference type="ARBA" id="ARBA00022840"/>
    </source>
</evidence>
<name>A0A0G0WUB1_9BACT</name>
<protein>
    <recommendedName>
        <fullName evidence="10">Aspartyl/glutamyl-tRNA(Asn/Gln) amidotransferase subunit B</fullName>
        <shortName evidence="10">Asp/Glu-ADT subunit B</shortName>
        <ecNumber evidence="10">6.3.5.-</ecNumber>
    </recommendedName>
</protein>
<dbReference type="PATRIC" id="fig|1618409.3.peg.26"/>
<keyword evidence="3 10" id="KW-0436">Ligase</keyword>
<dbReference type="GO" id="GO:0005524">
    <property type="term" value="F:ATP binding"/>
    <property type="evidence" value="ECO:0007669"/>
    <property type="project" value="UniProtKB-KW"/>
</dbReference>
<evidence type="ECO:0000256" key="6">
    <source>
        <dbReference type="ARBA" id="ARBA00022917"/>
    </source>
</evidence>
<comment type="catalytic activity">
    <reaction evidence="8 10">
        <text>L-aspartyl-tRNA(Asn) + L-glutamine + ATP + H2O = L-asparaginyl-tRNA(Asn) + L-glutamate + ADP + phosphate + 2 H(+)</text>
        <dbReference type="Rhea" id="RHEA:14513"/>
        <dbReference type="Rhea" id="RHEA-COMP:9674"/>
        <dbReference type="Rhea" id="RHEA-COMP:9677"/>
        <dbReference type="ChEBI" id="CHEBI:15377"/>
        <dbReference type="ChEBI" id="CHEBI:15378"/>
        <dbReference type="ChEBI" id="CHEBI:29985"/>
        <dbReference type="ChEBI" id="CHEBI:30616"/>
        <dbReference type="ChEBI" id="CHEBI:43474"/>
        <dbReference type="ChEBI" id="CHEBI:58359"/>
        <dbReference type="ChEBI" id="CHEBI:78515"/>
        <dbReference type="ChEBI" id="CHEBI:78516"/>
        <dbReference type="ChEBI" id="CHEBI:456216"/>
    </reaction>
</comment>
<proteinExistence type="inferred from homology"/>
<evidence type="ECO:0000259" key="11">
    <source>
        <dbReference type="SMART" id="SM00845"/>
    </source>
</evidence>
<evidence type="ECO:0000256" key="10">
    <source>
        <dbReference type="HAMAP-Rule" id="MF_00121"/>
    </source>
</evidence>
<feature type="domain" description="Asn/Gln amidotransferase" evidence="11">
    <location>
        <begin position="329"/>
        <end position="439"/>
    </location>
</feature>
<comment type="caution">
    <text evidence="12">The sequence shown here is derived from an EMBL/GenBank/DDBJ whole genome shotgun (WGS) entry which is preliminary data.</text>
</comment>
<dbReference type="GO" id="GO:0006412">
    <property type="term" value="P:translation"/>
    <property type="evidence" value="ECO:0007669"/>
    <property type="project" value="UniProtKB-UniRule"/>
</dbReference>
<dbReference type="PROSITE" id="PS01234">
    <property type="entry name" value="GATB"/>
    <property type="match status" value="1"/>
</dbReference>
<dbReference type="InterPro" id="IPR018027">
    <property type="entry name" value="Asn/Gln_amidotransferase"/>
</dbReference>
<evidence type="ECO:0000256" key="8">
    <source>
        <dbReference type="ARBA" id="ARBA00047380"/>
    </source>
</evidence>
<reference evidence="12 13" key="1">
    <citation type="journal article" date="2015" name="Nature">
        <title>rRNA introns, odd ribosomes, and small enigmatic genomes across a large radiation of phyla.</title>
        <authorList>
            <person name="Brown C.T."/>
            <person name="Hug L.A."/>
            <person name="Thomas B.C."/>
            <person name="Sharon I."/>
            <person name="Castelle C.J."/>
            <person name="Singh A."/>
            <person name="Wilkins M.J."/>
            <person name="Williams K.H."/>
            <person name="Banfield J.F."/>
        </authorList>
    </citation>
    <scope>NUCLEOTIDE SEQUENCE [LARGE SCALE GENOMIC DNA]</scope>
</reference>
<dbReference type="InterPro" id="IPR014746">
    <property type="entry name" value="Gln_synth/guanido_kin_cat_dom"/>
</dbReference>
<keyword evidence="5 10" id="KW-0067">ATP-binding</keyword>
<comment type="function">
    <text evidence="7 10">Allows the formation of correctly charged Asn-tRNA(Asn) or Gln-tRNA(Gln) through the transamidation of misacylated Asp-tRNA(Asn) or Glu-tRNA(Gln) in organisms which lack either or both of asparaginyl-tRNA or glutaminyl-tRNA synthetases. The reaction takes place in the presence of glutamine and ATP through an activated phospho-Asp-tRNA(Asn) or phospho-Glu-tRNA(Gln).</text>
</comment>
<dbReference type="Gene3D" id="1.10.10.410">
    <property type="match status" value="1"/>
</dbReference>
<dbReference type="GO" id="GO:0050566">
    <property type="term" value="F:asparaginyl-tRNA synthase (glutamine-hydrolyzing) activity"/>
    <property type="evidence" value="ECO:0007669"/>
    <property type="project" value="RHEA"/>
</dbReference>
<accession>A0A0G0WUB1</accession>
<dbReference type="NCBIfam" id="NF004012">
    <property type="entry name" value="PRK05477.1-2"/>
    <property type="match status" value="1"/>
</dbReference>
<comment type="subunit">
    <text evidence="2 10">Heterotrimer of A, B and C subunits.</text>
</comment>
<dbReference type="Proteomes" id="UP000034854">
    <property type="component" value="Unassembled WGS sequence"/>
</dbReference>
<dbReference type="InterPro" id="IPR006075">
    <property type="entry name" value="Asn/Gln-tRNA_Trfase_suB/E_cat"/>
</dbReference>
<dbReference type="EC" id="6.3.5.-" evidence="10"/>
<evidence type="ECO:0000256" key="1">
    <source>
        <dbReference type="ARBA" id="ARBA00005306"/>
    </source>
</evidence>
<sequence>MKQYETVIGLEVHVELSTKSKMFCSCSADYFGKEPNTHTCPVCLGLPGALPYINKEAIESCIKIGHALNCNIKTQSVFERKNYFYPDLAKGYQISQYRWPLCVSGKIEVVSADGTKKDIRINRAHQEEDTGKLSHRGRETLIDFNRSGVPLVEIVTEPDFTDTVQIRDYAKKLQAIMRSIGVSNADMERGDMRLEANVSIRGIGQKELPNYRVELKNINSFRFMVAAVEYEIQRQSKLLSKGERLHQETRGWNEDKKITYLQRSKEEAHDYRYFPEPDLPPIFISPEEIEKLKGGITELPAATLERFKKDYQLGEYEAEILTRDKKLADYFEQVILASENTGIGAKKVANEIINKKPDIEKVLPADFVNQIHSSQQVFAIGKAELETIVKQVLEENSKAVEDYKKGKESVKMFLVGQVIRMVGKKIDTNKVKEAIKKSIK</sequence>
<dbReference type="InterPro" id="IPR017958">
    <property type="entry name" value="Gln-tRNA_amidoTrfase_suB_CS"/>
</dbReference>
<evidence type="ECO:0000256" key="3">
    <source>
        <dbReference type="ARBA" id="ARBA00022598"/>
    </source>
</evidence>
<keyword evidence="6 10" id="KW-0648">Protein biosynthesis</keyword>
<evidence type="ECO:0000313" key="13">
    <source>
        <dbReference type="Proteomes" id="UP000034854"/>
    </source>
</evidence>
<dbReference type="EMBL" id="LCAG01000001">
    <property type="protein sequence ID" value="KKR88030.1"/>
    <property type="molecule type" value="Genomic_DNA"/>
</dbReference>
<keyword evidence="4 10" id="KW-0547">Nucleotide-binding</keyword>
<gene>
    <name evidence="10" type="primary">gatB</name>
    <name evidence="12" type="ORF">UU34_C0001G0027</name>
</gene>
<dbReference type="SUPFAM" id="SSF55931">
    <property type="entry name" value="Glutamine synthetase/guanido kinase"/>
    <property type="match status" value="1"/>
</dbReference>
<dbReference type="AlphaFoldDB" id="A0A0G0WUB1"/>
<dbReference type="PANTHER" id="PTHR11659:SF0">
    <property type="entry name" value="GLUTAMYL-TRNA(GLN) AMIDOTRANSFERASE SUBUNIT B, MITOCHONDRIAL"/>
    <property type="match status" value="1"/>
</dbReference>
<dbReference type="InterPro" id="IPR023168">
    <property type="entry name" value="GatB_Yqey_C_2"/>
</dbReference>
<dbReference type="InterPro" id="IPR017959">
    <property type="entry name" value="Asn/Gln-tRNA_amidoTrfase_suB/E"/>
</dbReference>
<comment type="catalytic activity">
    <reaction evidence="9 10">
        <text>L-glutamyl-tRNA(Gln) + L-glutamine + ATP + H2O = L-glutaminyl-tRNA(Gln) + L-glutamate + ADP + phosphate + H(+)</text>
        <dbReference type="Rhea" id="RHEA:17521"/>
        <dbReference type="Rhea" id="RHEA-COMP:9681"/>
        <dbReference type="Rhea" id="RHEA-COMP:9684"/>
        <dbReference type="ChEBI" id="CHEBI:15377"/>
        <dbReference type="ChEBI" id="CHEBI:15378"/>
        <dbReference type="ChEBI" id="CHEBI:29985"/>
        <dbReference type="ChEBI" id="CHEBI:30616"/>
        <dbReference type="ChEBI" id="CHEBI:43474"/>
        <dbReference type="ChEBI" id="CHEBI:58359"/>
        <dbReference type="ChEBI" id="CHEBI:78520"/>
        <dbReference type="ChEBI" id="CHEBI:78521"/>
        <dbReference type="ChEBI" id="CHEBI:456216"/>
    </reaction>
</comment>
<dbReference type="HAMAP" id="MF_00121">
    <property type="entry name" value="GatB"/>
    <property type="match status" value="1"/>
</dbReference>
<dbReference type="Pfam" id="PF02637">
    <property type="entry name" value="GatB_Yqey"/>
    <property type="match status" value="1"/>
</dbReference>
<dbReference type="InterPro" id="IPR042114">
    <property type="entry name" value="GatB_C_1"/>
</dbReference>